<dbReference type="EMBL" id="MHCP01000030">
    <property type="protein sequence ID" value="OGY23002.1"/>
    <property type="molecule type" value="Genomic_DNA"/>
</dbReference>
<reference evidence="1 2" key="1">
    <citation type="journal article" date="2016" name="Nat. Commun.">
        <title>Thousands of microbial genomes shed light on interconnected biogeochemical processes in an aquifer system.</title>
        <authorList>
            <person name="Anantharaman K."/>
            <person name="Brown C.T."/>
            <person name="Hug L.A."/>
            <person name="Sharon I."/>
            <person name="Castelle C.J."/>
            <person name="Probst A.J."/>
            <person name="Thomas B.C."/>
            <person name="Singh A."/>
            <person name="Wilkins M.J."/>
            <person name="Karaoz U."/>
            <person name="Brodie E.L."/>
            <person name="Williams K.H."/>
            <person name="Hubbard S.S."/>
            <person name="Banfield J.F."/>
        </authorList>
    </citation>
    <scope>NUCLEOTIDE SEQUENCE [LARGE SCALE GENOMIC DNA]</scope>
</reference>
<dbReference type="STRING" id="1802593.A2172_02980"/>
<gene>
    <name evidence="1" type="ORF">A2172_02980</name>
</gene>
<dbReference type="InterPro" id="IPR012657">
    <property type="entry name" value="23S_rRNA-intervening_sequence"/>
</dbReference>
<dbReference type="NCBIfam" id="TIGR02436">
    <property type="entry name" value="four helix bundle protein"/>
    <property type="match status" value="1"/>
</dbReference>
<name>A0A1G1W5N6_9BACT</name>
<dbReference type="Proteomes" id="UP000176631">
    <property type="component" value="Unassembled WGS sequence"/>
</dbReference>
<dbReference type="Gene3D" id="1.20.1440.60">
    <property type="entry name" value="23S rRNA-intervening sequence"/>
    <property type="match status" value="1"/>
</dbReference>
<evidence type="ECO:0008006" key="3">
    <source>
        <dbReference type="Google" id="ProtNLM"/>
    </source>
</evidence>
<dbReference type="PANTHER" id="PTHR38471">
    <property type="entry name" value="FOUR HELIX BUNDLE PROTEIN"/>
    <property type="match status" value="1"/>
</dbReference>
<dbReference type="CDD" id="cd16377">
    <property type="entry name" value="23S_rRNA_IVP_like"/>
    <property type="match status" value="1"/>
</dbReference>
<accession>A0A1G1W5N6</accession>
<protein>
    <recommendedName>
        <fullName evidence="3">Four helix bundle protein</fullName>
    </recommendedName>
</protein>
<comment type="caution">
    <text evidence="1">The sequence shown here is derived from an EMBL/GenBank/DDBJ whole genome shotgun (WGS) entry which is preliminary data.</text>
</comment>
<dbReference type="InterPro" id="IPR036583">
    <property type="entry name" value="23S_rRNA_IVS_sf"/>
</dbReference>
<dbReference type="AlphaFoldDB" id="A0A1G1W5N6"/>
<dbReference type="SUPFAM" id="SSF158446">
    <property type="entry name" value="IVS-encoded protein-like"/>
    <property type="match status" value="1"/>
</dbReference>
<proteinExistence type="predicted"/>
<sequence>MKDFTDLRIWQQAHKLMLEIYKLGAKLPREEKFNLIDQLKRASLSVPTNIAEAFGRFHFTDSNHFLLNARGSAYEVRSLLMAVRDIQGKNIINFDSLDHDYQELIKGINALIKSRKGSNG</sequence>
<evidence type="ECO:0000313" key="2">
    <source>
        <dbReference type="Proteomes" id="UP000176631"/>
    </source>
</evidence>
<dbReference type="Pfam" id="PF05635">
    <property type="entry name" value="23S_rRNA_IVP"/>
    <property type="match status" value="1"/>
</dbReference>
<evidence type="ECO:0000313" key="1">
    <source>
        <dbReference type="EMBL" id="OGY23002.1"/>
    </source>
</evidence>
<organism evidence="1 2">
    <name type="scientific">Candidatus Woykebacteria bacterium RBG_13_40_15</name>
    <dbReference type="NCBI Taxonomy" id="1802593"/>
    <lineage>
        <taxon>Bacteria</taxon>
        <taxon>Candidatus Woykeibacteriota</taxon>
    </lineage>
</organism>
<dbReference type="PANTHER" id="PTHR38471:SF2">
    <property type="entry name" value="FOUR HELIX BUNDLE PROTEIN"/>
    <property type="match status" value="1"/>
</dbReference>